<keyword evidence="5" id="KW-0812">Transmembrane</keyword>
<dbReference type="SUPFAM" id="SSF55248">
    <property type="entry name" value="PCD-like"/>
    <property type="match status" value="1"/>
</dbReference>
<dbReference type="Pfam" id="PF01329">
    <property type="entry name" value="Pterin_4a"/>
    <property type="match status" value="1"/>
</dbReference>
<keyword evidence="5" id="KW-0472">Membrane</keyword>
<evidence type="ECO:0000256" key="4">
    <source>
        <dbReference type="ARBA" id="ARBA00023239"/>
    </source>
</evidence>
<evidence type="ECO:0000256" key="5">
    <source>
        <dbReference type="SAM" id="Phobius"/>
    </source>
</evidence>
<dbReference type="CDD" id="cd00488">
    <property type="entry name" value="PCD_DCoH"/>
    <property type="match status" value="1"/>
</dbReference>
<comment type="similarity">
    <text evidence="2">Belongs to the pterin-4-alpha-carbinolamine dehydratase family.</text>
</comment>
<keyword evidence="5" id="KW-1133">Transmembrane helix</keyword>
<dbReference type="PANTHER" id="PTHR12599">
    <property type="entry name" value="PTERIN-4-ALPHA-CARBINOLAMINE DEHYDRATASE"/>
    <property type="match status" value="1"/>
</dbReference>
<comment type="catalytic activity">
    <reaction evidence="1">
        <text>(4aS,6R)-4a-hydroxy-L-erythro-5,6,7,8-tetrahydrobiopterin = (6R)-L-erythro-6,7-dihydrobiopterin + H2O</text>
        <dbReference type="Rhea" id="RHEA:11920"/>
        <dbReference type="ChEBI" id="CHEBI:15377"/>
        <dbReference type="ChEBI" id="CHEBI:15642"/>
        <dbReference type="ChEBI" id="CHEBI:43120"/>
        <dbReference type="EC" id="4.2.1.96"/>
    </reaction>
</comment>
<protein>
    <recommendedName>
        <fullName evidence="3">4a-hydroxytetrahydrobiopterin dehydratase</fullName>
        <ecNumber evidence="3">4.2.1.96</ecNumber>
    </recommendedName>
</protein>
<evidence type="ECO:0000313" key="7">
    <source>
        <dbReference type="Proteomes" id="UP000574761"/>
    </source>
</evidence>
<feature type="transmembrane region" description="Helical" evidence="5">
    <location>
        <begin position="12"/>
        <end position="31"/>
    </location>
</feature>
<keyword evidence="7" id="KW-1185">Reference proteome</keyword>
<sequence>METESDIGSLLNFLIIGPTVMVTYFATSASLGTTREKNERGASAMSEEKERKRERVYSEEEILSKLQAELPHWRYENGWIRRKYKTHGWKSTLMVINTVGHLAEAAWHHPDLKASYAWVEVLLVNHAAKGVTDKDFELARKIEEVVQWQPGTAGGALEGTPNADQRFAYLKYDG</sequence>
<evidence type="ECO:0000313" key="6">
    <source>
        <dbReference type="EMBL" id="MBB3977872.1"/>
    </source>
</evidence>
<evidence type="ECO:0000256" key="1">
    <source>
        <dbReference type="ARBA" id="ARBA00001554"/>
    </source>
</evidence>
<keyword evidence="4 6" id="KW-0456">Lyase</keyword>
<proteinExistence type="inferred from homology"/>
<dbReference type="EMBL" id="JACIEE010000006">
    <property type="protein sequence ID" value="MBB3977872.1"/>
    <property type="molecule type" value="Genomic_DNA"/>
</dbReference>
<comment type="caution">
    <text evidence="6">The sequence shown here is derived from an EMBL/GenBank/DDBJ whole genome shotgun (WGS) entry which is preliminary data.</text>
</comment>
<dbReference type="GO" id="GO:0006729">
    <property type="term" value="P:tetrahydrobiopterin biosynthetic process"/>
    <property type="evidence" value="ECO:0007669"/>
    <property type="project" value="InterPro"/>
</dbReference>
<dbReference type="Proteomes" id="UP000574761">
    <property type="component" value="Unassembled WGS sequence"/>
</dbReference>
<dbReference type="GO" id="GO:0008124">
    <property type="term" value="F:4-alpha-hydroxytetrahydrobiopterin dehydratase activity"/>
    <property type="evidence" value="ECO:0007669"/>
    <property type="project" value="UniProtKB-EC"/>
</dbReference>
<dbReference type="AlphaFoldDB" id="A0A7W6D892"/>
<dbReference type="InterPro" id="IPR001533">
    <property type="entry name" value="Pterin_deHydtase"/>
</dbReference>
<name>A0A7W6D892_9HYPH</name>
<dbReference type="Gene3D" id="3.30.1360.20">
    <property type="entry name" value="Transcriptional coactivator/pterin dehydratase"/>
    <property type="match status" value="1"/>
</dbReference>
<evidence type="ECO:0000256" key="2">
    <source>
        <dbReference type="ARBA" id="ARBA00006472"/>
    </source>
</evidence>
<evidence type="ECO:0000256" key="3">
    <source>
        <dbReference type="ARBA" id="ARBA00013252"/>
    </source>
</evidence>
<gene>
    <name evidence="6" type="ORF">GGQ64_003086</name>
</gene>
<organism evidence="6 7">
    <name type="scientific">Mycoplana azooxidifex</name>
    <dbReference type="NCBI Taxonomy" id="1636188"/>
    <lineage>
        <taxon>Bacteria</taxon>
        <taxon>Pseudomonadati</taxon>
        <taxon>Pseudomonadota</taxon>
        <taxon>Alphaproteobacteria</taxon>
        <taxon>Hyphomicrobiales</taxon>
        <taxon>Rhizobiaceae</taxon>
        <taxon>Mycoplana</taxon>
    </lineage>
</organism>
<dbReference type="InterPro" id="IPR036428">
    <property type="entry name" value="PCD_sf"/>
</dbReference>
<accession>A0A7W6D892</accession>
<dbReference type="EC" id="4.2.1.96" evidence="3"/>
<reference evidence="6 7" key="1">
    <citation type="submission" date="2020-08" db="EMBL/GenBank/DDBJ databases">
        <title>Genomic Encyclopedia of Type Strains, Phase IV (KMG-IV): sequencing the most valuable type-strain genomes for metagenomic binning, comparative biology and taxonomic classification.</title>
        <authorList>
            <person name="Goeker M."/>
        </authorList>
    </citation>
    <scope>NUCLEOTIDE SEQUENCE [LARGE SCALE GENOMIC DNA]</scope>
    <source>
        <strain evidence="6 7">DSM 100211</strain>
    </source>
</reference>
<dbReference type="PANTHER" id="PTHR12599:SF0">
    <property type="entry name" value="PTERIN-4-ALPHA-CARBINOLAMINE DEHYDRATASE"/>
    <property type="match status" value="1"/>
</dbReference>